<dbReference type="Pfam" id="PF00873">
    <property type="entry name" value="ACR_tran"/>
    <property type="match status" value="2"/>
</dbReference>
<dbReference type="Gene3D" id="3.30.70.1430">
    <property type="entry name" value="Multidrug efflux transporter AcrB pore domain"/>
    <property type="match status" value="2"/>
</dbReference>
<evidence type="ECO:0000256" key="1">
    <source>
        <dbReference type="SAM" id="MobiDB-lite"/>
    </source>
</evidence>
<dbReference type="SUPFAM" id="SSF82693">
    <property type="entry name" value="Multidrug efflux transporter AcrB pore domain, PN1, PN2, PC1 and PC2 subdomains"/>
    <property type="match status" value="2"/>
</dbReference>
<evidence type="ECO:0000256" key="2">
    <source>
        <dbReference type="SAM" id="Phobius"/>
    </source>
</evidence>
<dbReference type="InterPro" id="IPR001036">
    <property type="entry name" value="Acrflvin-R"/>
</dbReference>
<feature type="transmembrane region" description="Helical" evidence="2">
    <location>
        <begin position="934"/>
        <end position="959"/>
    </location>
</feature>
<accession>A0ABN3K1F2</accession>
<sequence>MSWLSKAGLAHRKLVLLITIGVLALGGYLIPTLKQQLLPSLSFPAVAVTAAYPGASPQVVEQQVVQPIEDAVKGTDGLETMSSTSRQGGATVQLQFAFGTDTGDLAAQVRQELDKIGERLPEDVEPQVVTGSTDDMPTLTLAATAGADPRVLADRLARVAVPELEAVDGVNEAAVSGERARVVQVVPDQARLKSRGLGTAAITGALEAAGTTLPAGAVESGGKSLSVQVGGPIGAVDQLKDLWLTPGAQAPGGQAPGGQRPGGQGAGAQAPGGAAAQGAAVRLGDVASVQVTDSEATSLTRTNGKESLGVSITLDPDGSSSSVSDDVRALLPELERKLGGAKLTVVTDSGPAVSEAVAGLVEEGLLGLVMAVLVIVLFLRSARSTLVTAISIPLSLVIALIALKIGDHSLNMLTLGALTIAVGRVVDDSIVVLENIKRHLGYGEDRTTAIRTAVAEVAGAVTASTLTTVAVFLPMALVGGAVGQLFGPFSITVTVAMLASLVVSLTVIPILAYWFLKPPATGGDPDGFRRRVEEEERNGLLQRAYVPVIAFATRRRKSVLAGSAAVLIGTVALAGGLKTSFIGGPGSESLTITQKLAAGSSLGATDAAAEKVEGVLAATRGVESYQVTIGSQGGLMGAGTGVDSASYTVALKDGTDAEALKKTLDGRLRALSGAGTLTVADGGGGFGGSEDIQVQVHGTDDSVLAAATRQIEQALKGVPEVTGVTSDLSESTPQFVIRADGGKAAAAGLTDMTIAQAVTQAVRGQTVTTVPLGGDDTDVTVRTTTTAPRTAAELRGLDVPTATGGTVELGDVATVTQQDGPVERARVDGDRTVTVTATPVGDDTGAASGAVTEALDRLDLPEGAEHSLGGVTADQDEAFAQLGLALLAAILIVFMLLVATFGSIRQTLVLLVSIPFAATGAILLLRVTGVPLGVAAMVGLLMLIGIVVTNAIVLVDLINQYRKAGMGITEAVTEGGRRRLRPILMTALATIFALLPMALGVTGSGGFISQPLAVVVIGGLFSSTVLSLILIPTLYTMVETRRERRQAGKAAADRPADPAPAGDRGKELDPVG</sequence>
<evidence type="ECO:0000313" key="3">
    <source>
        <dbReference type="EMBL" id="GAA2445983.1"/>
    </source>
</evidence>
<dbReference type="Gene3D" id="3.30.70.1320">
    <property type="entry name" value="Multidrug efflux transporter AcrB pore domain like"/>
    <property type="match status" value="2"/>
</dbReference>
<feature type="transmembrane region" description="Helical" evidence="2">
    <location>
        <begin position="489"/>
        <end position="516"/>
    </location>
</feature>
<feature type="transmembrane region" description="Helical" evidence="2">
    <location>
        <begin position="356"/>
        <end position="379"/>
    </location>
</feature>
<gene>
    <name evidence="3" type="ORF">GCM10010191_73660</name>
</gene>
<name>A0ABN3K1F2_9ACTN</name>
<proteinExistence type="predicted"/>
<reference evidence="3 4" key="1">
    <citation type="journal article" date="2019" name="Int. J. Syst. Evol. Microbiol.">
        <title>The Global Catalogue of Microorganisms (GCM) 10K type strain sequencing project: providing services to taxonomists for standard genome sequencing and annotation.</title>
        <authorList>
            <consortium name="The Broad Institute Genomics Platform"/>
            <consortium name="The Broad Institute Genome Sequencing Center for Infectious Disease"/>
            <person name="Wu L."/>
            <person name="Ma J."/>
        </authorList>
    </citation>
    <scope>NUCLEOTIDE SEQUENCE [LARGE SCALE GENOMIC DNA]</scope>
    <source>
        <strain evidence="3 4">JCM 3325</strain>
    </source>
</reference>
<evidence type="ECO:0000313" key="4">
    <source>
        <dbReference type="Proteomes" id="UP001501231"/>
    </source>
</evidence>
<feature type="transmembrane region" description="Helical" evidence="2">
    <location>
        <begin position="980"/>
        <end position="999"/>
    </location>
</feature>
<dbReference type="InterPro" id="IPR027463">
    <property type="entry name" value="AcrB_DN_DC_subdom"/>
</dbReference>
<feature type="transmembrane region" description="Helical" evidence="2">
    <location>
        <begin position="878"/>
        <end position="901"/>
    </location>
</feature>
<dbReference type="Gene3D" id="3.30.70.1440">
    <property type="entry name" value="Multidrug efflux transporter AcrB pore domain"/>
    <property type="match status" value="1"/>
</dbReference>
<feature type="transmembrane region" description="Helical" evidence="2">
    <location>
        <begin position="559"/>
        <end position="577"/>
    </location>
</feature>
<dbReference type="Proteomes" id="UP001501231">
    <property type="component" value="Unassembled WGS sequence"/>
</dbReference>
<feature type="transmembrane region" description="Helical" evidence="2">
    <location>
        <begin position="412"/>
        <end position="433"/>
    </location>
</feature>
<feature type="region of interest" description="Disordered" evidence="1">
    <location>
        <begin position="245"/>
        <end position="274"/>
    </location>
</feature>
<comment type="caution">
    <text evidence="3">The sequence shown here is derived from an EMBL/GenBank/DDBJ whole genome shotgun (WGS) entry which is preliminary data.</text>
</comment>
<feature type="compositionally biased region" description="Gly residues" evidence="1">
    <location>
        <begin position="254"/>
        <end position="266"/>
    </location>
</feature>
<keyword evidence="2" id="KW-1133">Transmembrane helix</keyword>
<feature type="region of interest" description="Disordered" evidence="1">
    <location>
        <begin position="1045"/>
        <end position="1072"/>
    </location>
</feature>
<protein>
    <submittedName>
        <fullName evidence="3">Efflux RND transporter permease subunit</fullName>
    </submittedName>
</protein>
<dbReference type="Gene3D" id="1.20.1640.10">
    <property type="entry name" value="Multidrug efflux transporter AcrB transmembrane domain"/>
    <property type="match status" value="3"/>
</dbReference>
<feature type="transmembrane region" description="Helical" evidence="2">
    <location>
        <begin position="454"/>
        <end position="477"/>
    </location>
</feature>
<dbReference type="EMBL" id="BAAARW010000030">
    <property type="protein sequence ID" value="GAA2445983.1"/>
    <property type="molecule type" value="Genomic_DNA"/>
</dbReference>
<feature type="compositionally biased region" description="Basic and acidic residues" evidence="1">
    <location>
        <begin position="1063"/>
        <end position="1072"/>
    </location>
</feature>
<dbReference type="PRINTS" id="PR00702">
    <property type="entry name" value="ACRIFLAVINRP"/>
</dbReference>
<organism evidence="3 4">
    <name type="scientific">Actinomadura vinacea</name>
    <dbReference type="NCBI Taxonomy" id="115336"/>
    <lineage>
        <taxon>Bacteria</taxon>
        <taxon>Bacillati</taxon>
        <taxon>Actinomycetota</taxon>
        <taxon>Actinomycetes</taxon>
        <taxon>Streptosporangiales</taxon>
        <taxon>Thermomonosporaceae</taxon>
        <taxon>Actinomadura</taxon>
    </lineage>
</organism>
<feature type="transmembrane region" description="Helical" evidence="2">
    <location>
        <begin position="386"/>
        <end position="406"/>
    </location>
</feature>
<dbReference type="SUPFAM" id="SSF82866">
    <property type="entry name" value="Multidrug efflux transporter AcrB transmembrane domain"/>
    <property type="match status" value="2"/>
</dbReference>
<keyword evidence="4" id="KW-1185">Reference proteome</keyword>
<dbReference type="PANTHER" id="PTHR32063">
    <property type="match status" value="1"/>
</dbReference>
<dbReference type="RefSeq" id="WP_344595407.1">
    <property type="nucleotide sequence ID" value="NZ_BAAARW010000030.1"/>
</dbReference>
<dbReference type="Gene3D" id="3.30.2090.10">
    <property type="entry name" value="Multidrug efflux transporter AcrB TolC docking domain, DN and DC subdomains"/>
    <property type="match status" value="3"/>
</dbReference>
<dbReference type="PANTHER" id="PTHR32063:SF0">
    <property type="entry name" value="SWARMING MOTILITY PROTEIN SWRC"/>
    <property type="match status" value="1"/>
</dbReference>
<feature type="transmembrane region" description="Helical" evidence="2">
    <location>
        <begin position="908"/>
        <end position="928"/>
    </location>
</feature>
<dbReference type="SUPFAM" id="SSF82714">
    <property type="entry name" value="Multidrug efflux transporter AcrB TolC docking domain, DN and DC subdomains"/>
    <property type="match status" value="2"/>
</dbReference>
<keyword evidence="2" id="KW-0472">Membrane</keyword>
<keyword evidence="2" id="KW-0812">Transmembrane</keyword>
<feature type="compositionally biased region" description="Basic and acidic residues" evidence="1">
    <location>
        <begin position="1045"/>
        <end position="1056"/>
    </location>
</feature>
<feature type="transmembrane region" description="Helical" evidence="2">
    <location>
        <begin position="1011"/>
        <end position="1035"/>
    </location>
</feature>